<dbReference type="EMBL" id="FR773153">
    <property type="protein sequence ID" value="CBY92797.1"/>
    <property type="molecule type" value="Genomic_DNA"/>
</dbReference>
<name>E8ZI26_MYCHL</name>
<keyword evidence="2" id="KW-1185">Reference proteome</keyword>
<protein>
    <recommendedName>
        <fullName evidence="3">Lipoprotein</fullName>
    </recommendedName>
</protein>
<dbReference type="OrthoDB" id="9826726at2"/>
<reference evidence="1 2" key="1">
    <citation type="journal article" date="2011" name="J. Bacteriol.">
        <title>Complete genome sequence of Mycoplasma haemofelis, a hemotropic mycoplasma.</title>
        <authorList>
            <person name="Barker E.N."/>
            <person name="Helps C.R."/>
            <person name="Peters I.R."/>
            <person name="Darby A.C."/>
            <person name="Radford A.D."/>
            <person name="Tasker S."/>
        </authorList>
    </citation>
    <scope>NUCLEOTIDE SEQUENCE [LARGE SCALE GENOMIC DNA]</scope>
    <source>
        <strain evidence="1 2">Langford 1</strain>
    </source>
</reference>
<dbReference type="HOGENOM" id="CLU_098620_2_0_14"/>
<accession>E8ZI26</accession>
<gene>
    <name evidence="1" type="ordered locus">HF1_07890</name>
</gene>
<evidence type="ECO:0000313" key="2">
    <source>
        <dbReference type="Proteomes" id="UP000008637"/>
    </source>
</evidence>
<organism evidence="1 2">
    <name type="scientific">Mycoplasma haemofelis (strain Langford 1)</name>
    <name type="common">Haemobartonella felis</name>
    <dbReference type="NCBI Taxonomy" id="941640"/>
    <lineage>
        <taxon>Bacteria</taxon>
        <taxon>Bacillati</taxon>
        <taxon>Mycoplasmatota</taxon>
        <taxon>Mollicutes</taxon>
        <taxon>Mycoplasmataceae</taxon>
        <taxon>Mycoplasma</taxon>
    </lineage>
</organism>
<dbReference type="PROSITE" id="PS51257">
    <property type="entry name" value="PROKAR_LIPOPROTEIN"/>
    <property type="match status" value="1"/>
</dbReference>
<dbReference type="AlphaFoldDB" id="E8ZI26"/>
<evidence type="ECO:0008006" key="3">
    <source>
        <dbReference type="Google" id="ProtNLM"/>
    </source>
</evidence>
<dbReference type="KEGG" id="mha:HF1_07890"/>
<dbReference type="Proteomes" id="UP000008637">
    <property type="component" value="Chromosome"/>
</dbReference>
<evidence type="ECO:0000313" key="1">
    <source>
        <dbReference type="EMBL" id="CBY92797.1"/>
    </source>
</evidence>
<sequence length="207" mass="23008">MEPWKLGASLLGAGGAAGGGCLAYPHIFPESKITILDELKSRNKSPITDNESQWTLKKALYDKSPNNLKISIKGIEKTSITVPELKEWCSSILKETYSPNKDSTLSKVEKWCLKPNIKEALSKEDKQIIPFDEKSTNSSWSSKISSKTNEVQGDLINKWKLTPTTGSSSNTVSPEVLSNACKEKIEAEYISDTDEDYTLSKKWCLKD</sequence>
<proteinExistence type="predicted"/>